<reference evidence="1" key="1">
    <citation type="submission" date="2021-10" db="EMBL/GenBank/DDBJ databases">
        <title>Tamlana sargassums sp. nov., and Tamlana laminarinivorans sp. nov., two new bacteria isolated from the brown alga.</title>
        <authorList>
            <person name="Li J."/>
        </authorList>
    </citation>
    <scope>NUCLEOTIDE SEQUENCE</scope>
    <source>
        <strain evidence="1">PT2-4</strain>
    </source>
</reference>
<comment type="caution">
    <text evidence="1">The sequence shown here is derived from an EMBL/GenBank/DDBJ whole genome shotgun (WGS) entry which is preliminary data.</text>
</comment>
<keyword evidence="2" id="KW-1185">Reference proteome</keyword>
<evidence type="ECO:0000313" key="1">
    <source>
        <dbReference type="EMBL" id="MCB4798850.1"/>
    </source>
</evidence>
<accession>A0A9X1HZW7</accession>
<name>A0A9X1HZW7_9FLAO</name>
<sequence length="220" mass="25586">MKHIIQITLISLLLFNCKEKTVSKPLKTATETNTNVLTTAEKIANAHGYINWNNVNEIAFTFADRRHWLWNTKTNTVSLFTETDTITYNRKKIDSINAKTDAAFTNDKFWLLFPFQLVWDKNVTISEAKNEIAPISQIELQKITLTYPNQGGYTPGDAYDIYFNNQYIIKEWVFRKQNQQEATLTNTFEDYKDFNGIKIAQSHKMAEGDWNLKLSNIEIK</sequence>
<gene>
    <name evidence="1" type="ORF">LG649_08335</name>
</gene>
<organism evidence="1 2">
    <name type="scientific">Neotamlana laminarinivorans</name>
    <dbReference type="NCBI Taxonomy" id="2883124"/>
    <lineage>
        <taxon>Bacteria</taxon>
        <taxon>Pseudomonadati</taxon>
        <taxon>Bacteroidota</taxon>
        <taxon>Flavobacteriia</taxon>
        <taxon>Flavobacteriales</taxon>
        <taxon>Flavobacteriaceae</taxon>
        <taxon>Neotamlana</taxon>
    </lineage>
</organism>
<dbReference type="EMBL" id="JAJAPW010000003">
    <property type="protein sequence ID" value="MCB4798850.1"/>
    <property type="molecule type" value="Genomic_DNA"/>
</dbReference>
<dbReference type="Proteomes" id="UP001139199">
    <property type="component" value="Unassembled WGS sequence"/>
</dbReference>
<evidence type="ECO:0000313" key="2">
    <source>
        <dbReference type="Proteomes" id="UP001139199"/>
    </source>
</evidence>
<dbReference type="AlphaFoldDB" id="A0A9X1HZW7"/>
<dbReference type="RefSeq" id="WP_226543224.1">
    <property type="nucleotide sequence ID" value="NZ_JAJAPW010000003.1"/>
</dbReference>
<proteinExistence type="predicted"/>
<protein>
    <submittedName>
        <fullName evidence="1">Uncharacterized protein</fullName>
    </submittedName>
</protein>